<sequence>MNTQILNKYGFNFIKKADGTKLISNTSTSYIASYISEYSAPELIQEYIDDVDRCLSGQFDLVEDTTKSTDFIYAKLYPDGLYFDDDEMLPLYDLRELLSSWKEFLEGN</sequence>
<comment type="caution">
    <text evidence="1">The sequence shown here is derived from an EMBL/GenBank/DDBJ whole genome shotgun (WGS) entry which is preliminary data.</text>
</comment>
<dbReference type="OrthoDB" id="799046at2"/>
<dbReference type="RefSeq" id="WP_057932818.1">
    <property type="nucleotide sequence ID" value="NZ_LMZQ01000008.1"/>
</dbReference>
<name>A0A0T5VP73_9SPHI</name>
<organism evidence="1 2">
    <name type="scientific">Pedobacter ginsenosidimutans</name>
    <dbReference type="NCBI Taxonomy" id="687842"/>
    <lineage>
        <taxon>Bacteria</taxon>
        <taxon>Pseudomonadati</taxon>
        <taxon>Bacteroidota</taxon>
        <taxon>Sphingobacteriia</taxon>
        <taxon>Sphingobacteriales</taxon>
        <taxon>Sphingobacteriaceae</taxon>
        <taxon>Pedobacter</taxon>
    </lineage>
</organism>
<accession>A0A0T5VP73</accession>
<evidence type="ECO:0000313" key="2">
    <source>
        <dbReference type="Proteomes" id="UP000051950"/>
    </source>
</evidence>
<dbReference type="Proteomes" id="UP000051950">
    <property type="component" value="Unassembled WGS sequence"/>
</dbReference>
<dbReference type="STRING" id="687842.ASU31_13455"/>
<evidence type="ECO:0000313" key="1">
    <source>
        <dbReference type="EMBL" id="KRT15666.1"/>
    </source>
</evidence>
<dbReference type="AlphaFoldDB" id="A0A0T5VP73"/>
<protein>
    <submittedName>
        <fullName evidence="1">Uncharacterized protein</fullName>
    </submittedName>
</protein>
<proteinExistence type="predicted"/>
<dbReference type="EMBL" id="LMZQ01000008">
    <property type="protein sequence ID" value="KRT15666.1"/>
    <property type="molecule type" value="Genomic_DNA"/>
</dbReference>
<gene>
    <name evidence="1" type="ORF">ASU31_13455</name>
</gene>
<reference evidence="1 2" key="1">
    <citation type="submission" date="2015-11" db="EMBL/GenBank/DDBJ databases">
        <title>Sequence of Pedobacter ginsenosidimutans.</title>
        <authorList>
            <person name="Carson E."/>
            <person name="Keyser V."/>
            <person name="Newman J."/>
            <person name="Miller J."/>
        </authorList>
    </citation>
    <scope>NUCLEOTIDE SEQUENCE [LARGE SCALE GENOMIC DNA]</scope>
    <source>
        <strain evidence="1 2">KACC 14530</strain>
    </source>
</reference>
<keyword evidence="2" id="KW-1185">Reference proteome</keyword>